<dbReference type="OrthoDB" id="1617297at2759"/>
<organism evidence="4 5">
    <name type="scientific">Miscanthus lutarioriparius</name>
    <dbReference type="NCBI Taxonomy" id="422564"/>
    <lineage>
        <taxon>Eukaryota</taxon>
        <taxon>Viridiplantae</taxon>
        <taxon>Streptophyta</taxon>
        <taxon>Embryophyta</taxon>
        <taxon>Tracheophyta</taxon>
        <taxon>Spermatophyta</taxon>
        <taxon>Magnoliopsida</taxon>
        <taxon>Liliopsida</taxon>
        <taxon>Poales</taxon>
        <taxon>Poaceae</taxon>
        <taxon>PACMAD clade</taxon>
        <taxon>Panicoideae</taxon>
        <taxon>Andropogonodae</taxon>
        <taxon>Andropogoneae</taxon>
        <taxon>Saccharinae</taxon>
        <taxon>Miscanthus</taxon>
    </lineage>
</organism>
<protein>
    <recommendedName>
        <fullName evidence="3">RecA family profile 2 domain-containing protein</fullName>
    </recommendedName>
</protein>
<dbReference type="GO" id="GO:0000150">
    <property type="term" value="F:DNA strand exchange activity"/>
    <property type="evidence" value="ECO:0007669"/>
    <property type="project" value="TreeGrafter"/>
</dbReference>
<dbReference type="SUPFAM" id="SSF52540">
    <property type="entry name" value="P-loop containing nucleoside triphosphate hydrolases"/>
    <property type="match status" value="1"/>
</dbReference>
<dbReference type="GO" id="GO:0000730">
    <property type="term" value="P:DNA recombinase assembly"/>
    <property type="evidence" value="ECO:0007669"/>
    <property type="project" value="TreeGrafter"/>
</dbReference>
<dbReference type="GO" id="GO:0007131">
    <property type="term" value="P:reciprocal meiotic recombination"/>
    <property type="evidence" value="ECO:0007669"/>
    <property type="project" value="TreeGrafter"/>
</dbReference>
<evidence type="ECO:0000313" key="4">
    <source>
        <dbReference type="EMBL" id="CAD6261160.1"/>
    </source>
</evidence>
<dbReference type="PROSITE" id="PS50163">
    <property type="entry name" value="RECA_3"/>
    <property type="match status" value="1"/>
</dbReference>
<dbReference type="Proteomes" id="UP000604825">
    <property type="component" value="Unassembled WGS sequence"/>
</dbReference>
<dbReference type="GO" id="GO:0006312">
    <property type="term" value="P:mitotic recombination"/>
    <property type="evidence" value="ECO:0007669"/>
    <property type="project" value="TreeGrafter"/>
</dbReference>
<feature type="domain" description="RecA family profile 2" evidence="3">
    <location>
        <begin position="52"/>
        <end position="76"/>
    </location>
</feature>
<dbReference type="Pfam" id="PF08423">
    <property type="entry name" value="Rad51"/>
    <property type="match status" value="1"/>
</dbReference>
<dbReference type="PANTHER" id="PTHR22942:SF30">
    <property type="entry name" value="MEIOTIC RECOMBINATION PROTEIN DMC1_LIM15 HOMOLOG"/>
    <property type="match status" value="1"/>
</dbReference>
<dbReference type="GO" id="GO:0042148">
    <property type="term" value="P:DNA strand invasion"/>
    <property type="evidence" value="ECO:0007669"/>
    <property type="project" value="TreeGrafter"/>
</dbReference>
<reference evidence="4" key="1">
    <citation type="submission" date="2020-10" db="EMBL/GenBank/DDBJ databases">
        <authorList>
            <person name="Han B."/>
            <person name="Lu T."/>
            <person name="Zhao Q."/>
            <person name="Huang X."/>
            <person name="Zhao Y."/>
        </authorList>
    </citation>
    <scope>NUCLEOTIDE SEQUENCE</scope>
</reference>
<keyword evidence="5" id="KW-1185">Reference proteome</keyword>
<dbReference type="InterPro" id="IPR020587">
    <property type="entry name" value="RecA_monomer-monomer_interface"/>
</dbReference>
<dbReference type="GO" id="GO:0005524">
    <property type="term" value="F:ATP binding"/>
    <property type="evidence" value="ECO:0007669"/>
    <property type="project" value="UniProtKB-KW"/>
</dbReference>
<dbReference type="GO" id="GO:0008094">
    <property type="term" value="F:ATP-dependent activity, acting on DNA"/>
    <property type="evidence" value="ECO:0007669"/>
    <property type="project" value="InterPro"/>
</dbReference>
<comment type="caution">
    <text evidence="4">The sequence shown here is derived from an EMBL/GenBank/DDBJ whole genome shotgun (WGS) entry which is preliminary data.</text>
</comment>
<evidence type="ECO:0000256" key="1">
    <source>
        <dbReference type="ARBA" id="ARBA00022741"/>
    </source>
</evidence>
<dbReference type="EMBL" id="CAJGYO010000011">
    <property type="protein sequence ID" value="CAD6261160.1"/>
    <property type="molecule type" value="Genomic_DNA"/>
</dbReference>
<dbReference type="Gene3D" id="3.40.50.300">
    <property type="entry name" value="P-loop containing nucleotide triphosphate hydrolases"/>
    <property type="match status" value="1"/>
</dbReference>
<dbReference type="InterPro" id="IPR013632">
    <property type="entry name" value="Rad51_C"/>
</dbReference>
<gene>
    <name evidence="4" type="ORF">NCGR_LOCUS44581</name>
</gene>
<sequence length="265" mass="29442">MIAVFHVDFSGRGELAERQQKLAQMLFQLTTLAGEFHVTVYITNPVIADLCGGMFITDPKKPAGGHVLAHATTIRLMPSQGKANNMSTRPSLPLIFPKEMRYLISSWMMMDSSISEISTCFQLPKSGSVDEYGLSVIAIGWQRSVLRKSVAPVRIMSAWKFFSKNLEISLIHLTFHIPLLNKAIGQHHEVSSQFPDVETQWCAPGQFFRGGQLLVALPWYAGTGSGHTFQVHWPLWRTSFATAAVSMTRYLGASSRARPGECQDV</sequence>
<dbReference type="GO" id="GO:0003697">
    <property type="term" value="F:single-stranded DNA binding"/>
    <property type="evidence" value="ECO:0007669"/>
    <property type="project" value="TreeGrafter"/>
</dbReference>
<proteinExistence type="predicted"/>
<dbReference type="PANTHER" id="PTHR22942">
    <property type="entry name" value="RECA/RAD51/RADA DNA STRAND-PAIRING FAMILY MEMBER"/>
    <property type="match status" value="1"/>
</dbReference>
<dbReference type="AlphaFoldDB" id="A0A811QQ93"/>
<dbReference type="GO" id="GO:0003690">
    <property type="term" value="F:double-stranded DNA binding"/>
    <property type="evidence" value="ECO:0007669"/>
    <property type="project" value="TreeGrafter"/>
</dbReference>
<evidence type="ECO:0000259" key="3">
    <source>
        <dbReference type="PROSITE" id="PS50163"/>
    </source>
</evidence>
<dbReference type="InterPro" id="IPR027417">
    <property type="entry name" value="P-loop_NTPase"/>
</dbReference>
<evidence type="ECO:0000313" key="5">
    <source>
        <dbReference type="Proteomes" id="UP000604825"/>
    </source>
</evidence>
<keyword evidence="2" id="KW-0067">ATP-binding</keyword>
<name>A0A811QQ93_9POAL</name>
<dbReference type="GO" id="GO:0070192">
    <property type="term" value="P:chromosome organization involved in meiotic cell cycle"/>
    <property type="evidence" value="ECO:0007669"/>
    <property type="project" value="TreeGrafter"/>
</dbReference>
<evidence type="ECO:0000256" key="2">
    <source>
        <dbReference type="ARBA" id="ARBA00022840"/>
    </source>
</evidence>
<dbReference type="GO" id="GO:0000794">
    <property type="term" value="C:condensed nuclear chromosome"/>
    <property type="evidence" value="ECO:0007669"/>
    <property type="project" value="TreeGrafter"/>
</dbReference>
<keyword evidence="1" id="KW-0547">Nucleotide-binding</keyword>
<accession>A0A811QQ93</accession>